<dbReference type="InterPro" id="IPR050309">
    <property type="entry name" value="Type-B_Carboxylest/Lipase"/>
</dbReference>
<dbReference type="EC" id="3.1.1.-" evidence="3"/>
<accession>A0A8H7DBP2</accession>
<feature type="domain" description="Carboxylesterase type B" evidence="4">
    <location>
        <begin position="20"/>
        <end position="513"/>
    </location>
</feature>
<dbReference type="Gene3D" id="3.40.50.1820">
    <property type="entry name" value="alpha/beta hydrolase"/>
    <property type="match status" value="1"/>
</dbReference>
<dbReference type="EMBL" id="JACAZH010000006">
    <property type="protein sequence ID" value="KAF7366927.1"/>
    <property type="molecule type" value="Genomic_DNA"/>
</dbReference>
<feature type="chain" id="PRO_5034645540" description="Carboxylic ester hydrolase" evidence="3">
    <location>
        <begin position="18"/>
        <end position="544"/>
    </location>
</feature>
<organism evidence="5 6">
    <name type="scientific">Mycena sanguinolenta</name>
    <dbReference type="NCBI Taxonomy" id="230812"/>
    <lineage>
        <taxon>Eukaryota</taxon>
        <taxon>Fungi</taxon>
        <taxon>Dikarya</taxon>
        <taxon>Basidiomycota</taxon>
        <taxon>Agaricomycotina</taxon>
        <taxon>Agaricomycetes</taxon>
        <taxon>Agaricomycetidae</taxon>
        <taxon>Agaricales</taxon>
        <taxon>Marasmiineae</taxon>
        <taxon>Mycenaceae</taxon>
        <taxon>Mycena</taxon>
    </lineage>
</organism>
<dbReference type="PANTHER" id="PTHR11559">
    <property type="entry name" value="CARBOXYLESTERASE"/>
    <property type="match status" value="1"/>
</dbReference>
<comment type="caution">
    <text evidence="5">The sequence shown here is derived from an EMBL/GenBank/DDBJ whole genome shotgun (WGS) entry which is preliminary data.</text>
</comment>
<keyword evidence="6" id="KW-1185">Reference proteome</keyword>
<dbReference type="OrthoDB" id="408631at2759"/>
<keyword evidence="2 3" id="KW-0378">Hydrolase</keyword>
<comment type="similarity">
    <text evidence="1 3">Belongs to the type-B carboxylesterase/lipase family.</text>
</comment>
<evidence type="ECO:0000256" key="1">
    <source>
        <dbReference type="ARBA" id="ARBA00005964"/>
    </source>
</evidence>
<sequence>MFSSVLFVLLQVASSLAAPPTVQLDRATVTGVTDGTLKKFFGIPYVQPPVGPLRLRLPAPIPNYTENFAATDYGPICLQKEEKLVLPADVPETVVEEVGGIGAPVPLNQSEDCLTINVFAPADATPNSKLPVLVWIYGGGFATGYSSITDADGSVLVNQSIALGTPLVYVSLNYRLNVMGFLAGKEVKEAGVGNLGLQDQREALRWVQRYITQFGGDPTKVTLWGQSAGAMSTAAHLVTNGGNNEGLFRGAIMDSGAPLWVGDITHGQPSYDFIVEQTGCAHALDTLDCLREVPVDTLMKATNSTPNVFSYQSLAETFIIRVDGVFLKDNPQQLVKQGSVSNVPFINGDNDDEGTLFSFTALNLSTTDELVTYWQTFFFPHTPREEIADVFALYPSDPAAGSPFNTSDANALTPMFKRYAAIMGDFVFQGPRRFFMQHRSDLQPTWSYLYKRGKDTPYLGSCHGSEVPTAYGGDLSEYFIRFVATLNPSPASNTSTQIAWPRYTAKSPNMLTFLDGDVPLTITQDDYREEAIQAGTELFLKYPY</sequence>
<dbReference type="Proteomes" id="UP000623467">
    <property type="component" value="Unassembled WGS sequence"/>
</dbReference>
<name>A0A8H7DBP2_9AGAR</name>
<evidence type="ECO:0000256" key="3">
    <source>
        <dbReference type="RuleBase" id="RU361235"/>
    </source>
</evidence>
<proteinExistence type="inferred from homology"/>
<dbReference type="SUPFAM" id="SSF53474">
    <property type="entry name" value="alpha/beta-Hydrolases"/>
    <property type="match status" value="1"/>
</dbReference>
<dbReference type="InterPro" id="IPR019826">
    <property type="entry name" value="Carboxylesterase_B_AS"/>
</dbReference>
<reference evidence="5" key="1">
    <citation type="submission" date="2020-05" db="EMBL/GenBank/DDBJ databases">
        <title>Mycena genomes resolve the evolution of fungal bioluminescence.</title>
        <authorList>
            <person name="Tsai I.J."/>
        </authorList>
    </citation>
    <scope>NUCLEOTIDE SEQUENCE</scope>
    <source>
        <strain evidence="5">160909Yilan</strain>
    </source>
</reference>
<evidence type="ECO:0000313" key="6">
    <source>
        <dbReference type="Proteomes" id="UP000623467"/>
    </source>
</evidence>
<keyword evidence="3" id="KW-0732">Signal</keyword>
<dbReference type="AlphaFoldDB" id="A0A8H7DBP2"/>
<dbReference type="PROSITE" id="PS00122">
    <property type="entry name" value="CARBOXYLESTERASE_B_1"/>
    <property type="match status" value="1"/>
</dbReference>
<evidence type="ECO:0000256" key="2">
    <source>
        <dbReference type="ARBA" id="ARBA00022801"/>
    </source>
</evidence>
<evidence type="ECO:0000259" key="4">
    <source>
        <dbReference type="Pfam" id="PF00135"/>
    </source>
</evidence>
<evidence type="ECO:0000313" key="5">
    <source>
        <dbReference type="EMBL" id="KAF7366927.1"/>
    </source>
</evidence>
<dbReference type="InterPro" id="IPR029058">
    <property type="entry name" value="AB_hydrolase_fold"/>
</dbReference>
<dbReference type="InterPro" id="IPR002018">
    <property type="entry name" value="CarbesteraseB"/>
</dbReference>
<dbReference type="Pfam" id="PF00135">
    <property type="entry name" value="COesterase"/>
    <property type="match status" value="1"/>
</dbReference>
<dbReference type="InterPro" id="IPR019819">
    <property type="entry name" value="Carboxylesterase_B_CS"/>
</dbReference>
<dbReference type="PROSITE" id="PS00941">
    <property type="entry name" value="CARBOXYLESTERASE_B_2"/>
    <property type="match status" value="1"/>
</dbReference>
<dbReference type="GO" id="GO:0016787">
    <property type="term" value="F:hydrolase activity"/>
    <property type="evidence" value="ECO:0007669"/>
    <property type="project" value="UniProtKB-KW"/>
</dbReference>
<feature type="signal peptide" evidence="3">
    <location>
        <begin position="1"/>
        <end position="17"/>
    </location>
</feature>
<gene>
    <name evidence="5" type="ORF">MSAN_00951400</name>
</gene>
<protein>
    <recommendedName>
        <fullName evidence="3">Carboxylic ester hydrolase</fullName>
        <ecNumber evidence="3">3.1.1.-</ecNumber>
    </recommendedName>
</protein>